<dbReference type="RefSeq" id="WP_074851535.1">
    <property type="nucleotide sequence ID" value="NZ_FNLM01000034.1"/>
</dbReference>
<sequence length="66" mass="6976">MPEHASTVTVNLIGFPEPEVFESTEPASIEASDAGELLVETSDNVAIFARGQWISARATQKGADDA</sequence>
<proteinExistence type="predicted"/>
<dbReference type="Proteomes" id="UP000183180">
    <property type="component" value="Unassembled WGS sequence"/>
</dbReference>
<evidence type="ECO:0000313" key="1">
    <source>
        <dbReference type="EMBL" id="SDU64617.1"/>
    </source>
</evidence>
<dbReference type="AlphaFoldDB" id="A0A1H2K7D0"/>
<name>A0A1H2K7D0_9ACTN</name>
<organism evidence="1 2">
    <name type="scientific">Gordonia westfalica</name>
    <dbReference type="NCBI Taxonomy" id="158898"/>
    <lineage>
        <taxon>Bacteria</taxon>
        <taxon>Bacillati</taxon>
        <taxon>Actinomycetota</taxon>
        <taxon>Actinomycetes</taxon>
        <taxon>Mycobacteriales</taxon>
        <taxon>Gordoniaceae</taxon>
        <taxon>Gordonia</taxon>
    </lineage>
</organism>
<reference evidence="1 2" key="1">
    <citation type="submission" date="2016-10" db="EMBL/GenBank/DDBJ databases">
        <authorList>
            <person name="de Groot N.N."/>
        </authorList>
    </citation>
    <scope>NUCLEOTIDE SEQUENCE [LARGE SCALE GENOMIC DNA]</scope>
    <source>
        <strain evidence="1 2">DSM 44215</strain>
    </source>
</reference>
<dbReference type="STRING" id="158898.SAMN04488548_1342936"/>
<evidence type="ECO:0000313" key="2">
    <source>
        <dbReference type="Proteomes" id="UP000183180"/>
    </source>
</evidence>
<gene>
    <name evidence="1" type="ORF">SAMN04488548_1342936</name>
</gene>
<protein>
    <submittedName>
        <fullName evidence="1">Uncharacterized protein</fullName>
    </submittedName>
</protein>
<accession>A0A1H2K7D0</accession>
<dbReference type="EMBL" id="FNLM01000034">
    <property type="protein sequence ID" value="SDU64617.1"/>
    <property type="molecule type" value="Genomic_DNA"/>
</dbReference>